<dbReference type="GO" id="GO:0019752">
    <property type="term" value="P:carboxylic acid metabolic process"/>
    <property type="evidence" value="ECO:0007669"/>
    <property type="project" value="UniProtKB-ARBA"/>
</dbReference>
<dbReference type="RefSeq" id="WP_036062687.1">
    <property type="nucleotide sequence ID" value="NZ_CP011102.1"/>
</dbReference>
<dbReference type="InterPro" id="IPR011234">
    <property type="entry name" value="Fumarylacetoacetase-like_C"/>
</dbReference>
<dbReference type="InterPro" id="IPR036663">
    <property type="entry name" value="Fumarylacetoacetase_C_sf"/>
</dbReference>
<comment type="similarity">
    <text evidence="1">Belongs to the FAH family.</text>
</comment>
<evidence type="ECO:0000259" key="3">
    <source>
        <dbReference type="Pfam" id="PF01557"/>
    </source>
</evidence>
<dbReference type="Pfam" id="PF01557">
    <property type="entry name" value="FAA_hydrolase"/>
    <property type="match status" value="1"/>
</dbReference>
<dbReference type="Proteomes" id="UP000223060">
    <property type="component" value="Chromosome"/>
</dbReference>
<keyword evidence="4" id="KW-0378">Hydrolase</keyword>
<dbReference type="SUPFAM" id="SSF56529">
    <property type="entry name" value="FAH"/>
    <property type="match status" value="1"/>
</dbReference>
<dbReference type="KEGG" id="lwi:UE46_13425"/>
<name>A0A1S7FWZ3_9LIST</name>
<dbReference type="PANTHER" id="PTHR11820:SF7">
    <property type="entry name" value="ACYLPYRUVASE FAHD1, MITOCHONDRIAL"/>
    <property type="match status" value="1"/>
</dbReference>
<dbReference type="GO" id="GO:0018773">
    <property type="term" value="F:acetylpyruvate hydrolase activity"/>
    <property type="evidence" value="ECO:0007669"/>
    <property type="project" value="TreeGrafter"/>
</dbReference>
<dbReference type="GO" id="GO:0016853">
    <property type="term" value="F:isomerase activity"/>
    <property type="evidence" value="ECO:0007669"/>
    <property type="project" value="UniProtKB-ARBA"/>
</dbReference>
<evidence type="ECO:0000313" key="5">
    <source>
        <dbReference type="Proteomes" id="UP000223060"/>
    </source>
</evidence>
<proteinExistence type="inferred from homology"/>
<dbReference type="FunFam" id="3.90.850.10:FF:000002">
    <property type="entry name" value="2-hydroxyhepta-2,4-diene-1,7-dioate isomerase"/>
    <property type="match status" value="1"/>
</dbReference>
<keyword evidence="5" id="KW-1185">Reference proteome</keyword>
<gene>
    <name evidence="4" type="ORF">UE46_13425</name>
</gene>
<protein>
    <submittedName>
        <fullName evidence="4">Fumarylacetoacetate hydrolase</fullName>
    </submittedName>
</protein>
<accession>A0A1S7FWZ3</accession>
<dbReference type="GO" id="GO:0046872">
    <property type="term" value="F:metal ion binding"/>
    <property type="evidence" value="ECO:0007669"/>
    <property type="project" value="UniProtKB-KW"/>
</dbReference>
<keyword evidence="2" id="KW-0479">Metal-binding</keyword>
<feature type="domain" description="Fumarylacetoacetase-like C-terminal" evidence="3">
    <location>
        <begin position="79"/>
        <end position="285"/>
    </location>
</feature>
<reference evidence="5" key="1">
    <citation type="submission" date="2015-03" db="EMBL/GenBank/DDBJ databases">
        <authorList>
            <person name="Ferrari E."/>
            <person name="Walter M.C."/>
            <person name="Huptas C."/>
            <person name="Scherer S."/>
            <person name="Mueller-Herbst S."/>
        </authorList>
    </citation>
    <scope>NUCLEOTIDE SEQUENCE [LARGE SCALE GENOMIC DNA]</scope>
    <source>
        <strain evidence="5">LWP01</strain>
    </source>
</reference>
<dbReference type="AlphaFoldDB" id="A0A1S7FWZ3"/>
<dbReference type="Gene3D" id="3.90.850.10">
    <property type="entry name" value="Fumarylacetoacetase-like, C-terminal domain"/>
    <property type="match status" value="1"/>
</dbReference>
<dbReference type="EMBL" id="CP011102">
    <property type="protein sequence ID" value="AQY51929.1"/>
    <property type="molecule type" value="Genomic_DNA"/>
</dbReference>
<dbReference type="PANTHER" id="PTHR11820">
    <property type="entry name" value="ACYLPYRUVASE"/>
    <property type="match status" value="1"/>
</dbReference>
<evidence type="ECO:0000256" key="2">
    <source>
        <dbReference type="ARBA" id="ARBA00022723"/>
    </source>
</evidence>
<evidence type="ECO:0000256" key="1">
    <source>
        <dbReference type="ARBA" id="ARBA00010211"/>
    </source>
</evidence>
<organism evidence="4 5">
    <name type="scientific">Listeria weihenstephanensis</name>
    <dbReference type="NCBI Taxonomy" id="1006155"/>
    <lineage>
        <taxon>Bacteria</taxon>
        <taxon>Bacillati</taxon>
        <taxon>Bacillota</taxon>
        <taxon>Bacilli</taxon>
        <taxon>Bacillales</taxon>
        <taxon>Listeriaceae</taxon>
        <taxon>Listeria</taxon>
    </lineage>
</organism>
<sequence>MKWISFKKGGRDSFGIVKGDEIIDISAFFMESECPKTLVDLISQPEKLEHIINQQEAMQGAISCKDIQFCPAIVPANNVLAVGKNYRKHVLEMGSAKDIPEAIMIFTKSKNALLGHRGTIPLHAEVTDELDYEGELAVVIGKQVVDVSMDEAMDAVFGYTILNDVTARDLQVKHKQFYIAKSLDGSCPIGPYVVTKDEIPDPSKLRIKTLVNGELRQDGTLDQLIFPIATIISELSKGHTLMPGDVIATGTPDGVGKGMKPPRFLNAGDTVTITIEGIGTLENQVM</sequence>
<evidence type="ECO:0000313" key="4">
    <source>
        <dbReference type="EMBL" id="AQY51929.1"/>
    </source>
</evidence>